<dbReference type="Proteomes" id="UP000000739">
    <property type="component" value="Chromosome"/>
</dbReference>
<dbReference type="AlphaFoldDB" id="B8FHN6"/>
<dbReference type="GO" id="GO:0016491">
    <property type="term" value="F:oxidoreductase activity"/>
    <property type="evidence" value="ECO:0007669"/>
    <property type="project" value="UniProtKB-KW"/>
</dbReference>
<dbReference type="EMBL" id="CP001322">
    <property type="protein sequence ID" value="ACL02453.1"/>
    <property type="molecule type" value="Genomic_DNA"/>
</dbReference>
<dbReference type="GO" id="GO:0010181">
    <property type="term" value="F:FMN binding"/>
    <property type="evidence" value="ECO:0007669"/>
    <property type="project" value="InterPro"/>
</dbReference>
<evidence type="ECO:0000256" key="2">
    <source>
        <dbReference type="ARBA" id="ARBA00022630"/>
    </source>
</evidence>
<keyword evidence="4 6" id="KW-0560">Oxidoreductase</keyword>
<dbReference type="InterPro" id="IPR027477">
    <property type="entry name" value="Succ_DH/fumarate_Rdtase_cat_sf"/>
</dbReference>
<evidence type="ECO:0000259" key="7">
    <source>
        <dbReference type="Pfam" id="PF00890"/>
    </source>
</evidence>
<evidence type="ECO:0000313" key="9">
    <source>
        <dbReference type="Proteomes" id="UP000000739"/>
    </source>
</evidence>
<dbReference type="SUPFAM" id="SSF56425">
    <property type="entry name" value="Succinate dehydrogenase/fumarate reductase flavoprotein, catalytic domain"/>
    <property type="match status" value="1"/>
</dbReference>
<accession>B8FHN6</accession>
<protein>
    <submittedName>
        <fullName evidence="8">Flavocytochrome c</fullName>
    </submittedName>
</protein>
<keyword evidence="3 6" id="KW-0274">FAD</keyword>
<dbReference type="PROSITE" id="PS51318">
    <property type="entry name" value="TAT"/>
    <property type="match status" value="1"/>
</dbReference>
<comment type="similarity">
    <text evidence="6">Belongs to the FAD-dependent oxidoreductase 2 family. FRD/SDH subfamily.</text>
</comment>
<proteinExistence type="inferred from homology"/>
<reference evidence="8 9" key="1">
    <citation type="journal article" date="2012" name="Environ. Microbiol.">
        <title>The genome sequence of Desulfatibacillum alkenivorans AK-01: a blueprint for anaerobic alkane oxidation.</title>
        <authorList>
            <person name="Callaghan A.V."/>
            <person name="Morris B.E."/>
            <person name="Pereira I.A."/>
            <person name="McInerney M.J."/>
            <person name="Austin R.N."/>
            <person name="Groves J.T."/>
            <person name="Kukor J.J."/>
            <person name="Suflita J.M."/>
            <person name="Young L.Y."/>
            <person name="Zylstra G.J."/>
            <person name="Wawrik B."/>
        </authorList>
    </citation>
    <scope>NUCLEOTIDE SEQUENCE [LARGE SCALE GENOMIC DNA]</scope>
    <source>
        <strain evidence="8 9">AK-01</strain>
    </source>
</reference>
<dbReference type="InterPro" id="IPR010960">
    <property type="entry name" value="Flavocytochrome_c"/>
</dbReference>
<dbReference type="PRINTS" id="PR00411">
    <property type="entry name" value="PNDRDTASEI"/>
</dbReference>
<dbReference type="SUPFAM" id="SSF51905">
    <property type="entry name" value="FAD/NAD(P)-binding domain"/>
    <property type="match status" value="1"/>
</dbReference>
<evidence type="ECO:0000256" key="1">
    <source>
        <dbReference type="ARBA" id="ARBA00001974"/>
    </source>
</evidence>
<keyword evidence="5" id="KW-0408">Iron</keyword>
<evidence type="ECO:0000256" key="5">
    <source>
        <dbReference type="ARBA" id="ARBA00023014"/>
    </source>
</evidence>
<name>B8FHN6_DESAL</name>
<dbReference type="HOGENOM" id="CLU_011398_4_5_7"/>
<keyword evidence="5" id="KW-0411">Iron-sulfur</keyword>
<gene>
    <name evidence="8" type="ordered locus">Dalk_0748</name>
</gene>
<evidence type="ECO:0000256" key="3">
    <source>
        <dbReference type="ARBA" id="ARBA00022827"/>
    </source>
</evidence>
<organism evidence="8 9">
    <name type="scientific">Desulfatibacillum aliphaticivorans</name>
    <dbReference type="NCBI Taxonomy" id="218208"/>
    <lineage>
        <taxon>Bacteria</taxon>
        <taxon>Pseudomonadati</taxon>
        <taxon>Thermodesulfobacteriota</taxon>
        <taxon>Desulfobacteria</taxon>
        <taxon>Desulfobacterales</taxon>
        <taxon>Desulfatibacillaceae</taxon>
        <taxon>Desulfatibacillum</taxon>
    </lineage>
</organism>
<dbReference type="InterPro" id="IPR036188">
    <property type="entry name" value="FAD/NAD-bd_sf"/>
</dbReference>
<evidence type="ECO:0000256" key="4">
    <source>
        <dbReference type="ARBA" id="ARBA00023002"/>
    </source>
</evidence>
<comment type="cofactor">
    <cofactor evidence="1">
        <name>FAD</name>
        <dbReference type="ChEBI" id="CHEBI:57692"/>
    </cofactor>
</comment>
<feature type="domain" description="FAD-dependent oxidoreductase 2 FAD-binding" evidence="7">
    <location>
        <begin position="56"/>
        <end position="493"/>
    </location>
</feature>
<dbReference type="KEGG" id="dal:Dalk_0748"/>
<keyword evidence="5" id="KW-0479">Metal-binding</keyword>
<sequence>MSQNEKSTTIKRRSVIKGILGTGAAVTMAPLALNLTAKDAQAAARALPQQWDETVDVLIIGSGFAGLAAAAEAAATGAKTVILEKMPSYGGNSIINGGVYASWDDELHLREKLKLGEDSPAQHTQDTLKGGDFYGDPALVKILADGAADALNWMMDKGGCTVRPALTRAGGHTAYRTHTSTEGVGRGYTEPLRKIALAQGAEIRLGVEVTWIWRENATGPVLGVEIKKGRRVSNIKVSRALVLASGGFSRDIKMRREYNPSVVPEINCTNHPGATGEMIRYAQAIGADTLQLCFIQLYPFAEPETGVLDKPAVYPFNGVGYGLVYISKEGKRFVNELERRDVCSQAQINLGEKPTYSIFNEAMIVKMGGAQEDVDKGLERGRFIKADSIEELAGKLKIPAAALVKTVEEHNQYLKKGSDPDFNKPITDKMIPLEKGPFYAVAQWPAVHHTMGGLRINPSAQVIDIWGKVIPKLYAAGEVTGGIHGSNRLGSNAIPDCVVFGRIAGRNAAKV</sequence>
<dbReference type="RefSeq" id="WP_012609892.1">
    <property type="nucleotide sequence ID" value="NC_011768.1"/>
</dbReference>
<dbReference type="NCBIfam" id="TIGR01813">
    <property type="entry name" value="flavo_cyto_c"/>
    <property type="match status" value="1"/>
</dbReference>
<dbReference type="InterPro" id="IPR050315">
    <property type="entry name" value="FAD-oxidoreductase_2"/>
</dbReference>
<evidence type="ECO:0000256" key="6">
    <source>
        <dbReference type="RuleBase" id="RU366062"/>
    </source>
</evidence>
<dbReference type="InterPro" id="IPR006311">
    <property type="entry name" value="TAT_signal"/>
</dbReference>
<dbReference type="Gene3D" id="3.90.700.10">
    <property type="entry name" value="Succinate dehydrogenase/fumarate reductase flavoprotein, catalytic domain"/>
    <property type="match status" value="1"/>
</dbReference>
<dbReference type="Pfam" id="PF00890">
    <property type="entry name" value="FAD_binding_2"/>
    <property type="match status" value="1"/>
</dbReference>
<dbReference type="PANTHER" id="PTHR43400">
    <property type="entry name" value="FUMARATE REDUCTASE"/>
    <property type="match status" value="1"/>
</dbReference>
<keyword evidence="2 6" id="KW-0285">Flavoprotein</keyword>
<keyword evidence="9" id="KW-1185">Reference proteome</keyword>
<evidence type="ECO:0000313" key="8">
    <source>
        <dbReference type="EMBL" id="ACL02453.1"/>
    </source>
</evidence>
<dbReference type="InterPro" id="IPR003953">
    <property type="entry name" value="FAD-dep_OxRdtase_2_FAD-bd"/>
</dbReference>
<dbReference type="eggNOG" id="COG1053">
    <property type="taxonomic scope" value="Bacteria"/>
</dbReference>
<dbReference type="PANTHER" id="PTHR43400:SF7">
    <property type="entry name" value="FAD-DEPENDENT OXIDOREDUCTASE 2 FAD BINDING DOMAIN-CONTAINING PROTEIN"/>
    <property type="match status" value="1"/>
</dbReference>
<dbReference type="GO" id="GO:0051536">
    <property type="term" value="F:iron-sulfur cluster binding"/>
    <property type="evidence" value="ECO:0007669"/>
    <property type="project" value="UniProtKB-KW"/>
</dbReference>
<dbReference type="Gene3D" id="3.50.50.60">
    <property type="entry name" value="FAD/NAD(P)-binding domain"/>
    <property type="match status" value="1"/>
</dbReference>